<dbReference type="AlphaFoldDB" id="A0A0G1REY4"/>
<feature type="transmembrane region" description="Helical" evidence="1">
    <location>
        <begin position="6"/>
        <end position="24"/>
    </location>
</feature>
<keyword evidence="1" id="KW-1133">Transmembrane helix</keyword>
<dbReference type="Pfam" id="PF13473">
    <property type="entry name" value="Cupredoxin_1"/>
    <property type="match status" value="1"/>
</dbReference>
<organism evidence="3 4">
    <name type="scientific">Candidatus Amesbacteria bacterium GW2011_GWA2_47_11</name>
    <dbReference type="NCBI Taxonomy" id="1618357"/>
    <lineage>
        <taxon>Bacteria</taxon>
        <taxon>Candidatus Amesiibacteriota</taxon>
    </lineage>
</organism>
<dbReference type="SUPFAM" id="SSF49503">
    <property type="entry name" value="Cupredoxins"/>
    <property type="match status" value="1"/>
</dbReference>
<keyword evidence="1" id="KW-0812">Transmembrane</keyword>
<evidence type="ECO:0000313" key="3">
    <source>
        <dbReference type="EMBL" id="KKU55884.1"/>
    </source>
</evidence>
<name>A0A0G1REY4_9BACT</name>
<accession>A0A0G1REY4</accession>
<dbReference type="InterPro" id="IPR028096">
    <property type="entry name" value="EfeO_Cupredoxin"/>
</dbReference>
<dbReference type="InterPro" id="IPR008972">
    <property type="entry name" value="Cupredoxin"/>
</dbReference>
<comment type="caution">
    <text evidence="3">The sequence shown here is derived from an EMBL/GenBank/DDBJ whole genome shotgun (WGS) entry which is preliminary data.</text>
</comment>
<dbReference type="Gene3D" id="2.60.40.420">
    <property type="entry name" value="Cupredoxins - blue copper proteins"/>
    <property type="match status" value="1"/>
</dbReference>
<gene>
    <name evidence="3" type="ORF">UX78_C0015G0031</name>
</gene>
<proteinExistence type="predicted"/>
<evidence type="ECO:0000259" key="2">
    <source>
        <dbReference type="Pfam" id="PF13473"/>
    </source>
</evidence>
<protein>
    <recommendedName>
        <fullName evidence="2">EfeO-type cupredoxin-like domain-containing protein</fullName>
    </recommendedName>
</protein>
<keyword evidence="1" id="KW-0472">Membrane</keyword>
<evidence type="ECO:0000313" key="4">
    <source>
        <dbReference type="Proteomes" id="UP000034607"/>
    </source>
</evidence>
<reference evidence="3 4" key="1">
    <citation type="journal article" date="2015" name="Nature">
        <title>rRNA introns, odd ribosomes, and small enigmatic genomes across a large radiation of phyla.</title>
        <authorList>
            <person name="Brown C.T."/>
            <person name="Hug L.A."/>
            <person name="Thomas B.C."/>
            <person name="Sharon I."/>
            <person name="Castelle C.J."/>
            <person name="Singh A."/>
            <person name="Wilkins M.J."/>
            <person name="Williams K.H."/>
            <person name="Banfield J.F."/>
        </authorList>
    </citation>
    <scope>NUCLEOTIDE SEQUENCE [LARGE SCALE GENOMIC DNA]</scope>
</reference>
<dbReference type="Proteomes" id="UP000034607">
    <property type="component" value="Unassembled WGS sequence"/>
</dbReference>
<evidence type="ECO:0000256" key="1">
    <source>
        <dbReference type="SAM" id="Phobius"/>
    </source>
</evidence>
<dbReference type="EMBL" id="LCNM01000015">
    <property type="protein sequence ID" value="KKU55884.1"/>
    <property type="molecule type" value="Genomic_DNA"/>
</dbReference>
<sequence length="119" mass="13047">MSLDKIIILISSVGLIGFIYWFFLSRRPDDSPMVTTAAISVSGGYSPSVTKVPVGQPVTLTFTRTDPNPCLEELIIPDLKIKKDLPLNTPLALTLTLTRPGVYPFHCGMNMYHGKIIAV</sequence>
<feature type="domain" description="EfeO-type cupredoxin-like" evidence="2">
    <location>
        <begin position="16"/>
        <end position="118"/>
    </location>
</feature>